<protein>
    <submittedName>
        <fullName evidence="10">TolC family protein</fullName>
    </submittedName>
</protein>
<evidence type="ECO:0000256" key="2">
    <source>
        <dbReference type="ARBA" id="ARBA00007613"/>
    </source>
</evidence>
<proteinExistence type="inferred from homology"/>
<evidence type="ECO:0000256" key="9">
    <source>
        <dbReference type="SAM" id="SignalP"/>
    </source>
</evidence>
<dbReference type="GO" id="GO:1990281">
    <property type="term" value="C:efflux pump complex"/>
    <property type="evidence" value="ECO:0007669"/>
    <property type="project" value="TreeGrafter"/>
</dbReference>
<keyword evidence="9" id="KW-0732">Signal</keyword>
<feature type="coiled-coil region" evidence="8">
    <location>
        <begin position="186"/>
        <end position="213"/>
    </location>
</feature>
<dbReference type="GO" id="GO:0015562">
    <property type="term" value="F:efflux transmembrane transporter activity"/>
    <property type="evidence" value="ECO:0007669"/>
    <property type="project" value="InterPro"/>
</dbReference>
<dbReference type="EMBL" id="DRLF01000416">
    <property type="protein sequence ID" value="HEC07590.1"/>
    <property type="molecule type" value="Genomic_DNA"/>
</dbReference>
<feature type="signal peptide" evidence="9">
    <location>
        <begin position="1"/>
        <end position="30"/>
    </location>
</feature>
<dbReference type="AlphaFoldDB" id="A0A831RYI6"/>
<evidence type="ECO:0000256" key="1">
    <source>
        <dbReference type="ARBA" id="ARBA00004442"/>
    </source>
</evidence>
<evidence type="ECO:0000256" key="3">
    <source>
        <dbReference type="ARBA" id="ARBA00022448"/>
    </source>
</evidence>
<comment type="similarity">
    <text evidence="2">Belongs to the outer membrane factor (OMF) (TC 1.B.17) family.</text>
</comment>
<keyword evidence="7" id="KW-0998">Cell outer membrane</keyword>
<dbReference type="InterPro" id="IPR051906">
    <property type="entry name" value="TolC-like"/>
</dbReference>
<sequence length="428" mass="48693">MKPVSKRTRSIRAVPILCITLIFSAQKVVADEPLIGLKEAEQIALENDPVVKASIARAEALGEDAVADAQLPDPRLRTGLYNVPLDDFDISREPSTQLRLGIQQAFPRGDTLKYKSGKTRAQARAEQLRAELERKKLLKAVRRNYLDIYFQTQAIKIIRSSRKLFENLTEITQVQYGSGGSSQQDVLRAELELSRLDDRITQYQNKEEAARSRLSRWVGDAAWRPLQADMPVLPQIPEREQIQEGLETHPEISMRSAVVESHQQSIAISKEQYRPGWTVGAEYRMRFGDNPDDSSRSDMGAVMLTVDMPLFTEKRQDKRLAASQKRADAAVLDRANSWRKLRESLSMETANRKRLMERIQRYEKRLIREAEENAKAALLAYQSGTIEFTGLMRSRITELDIKLQALKLRVDLLKTNASLLYLAAGEEQ</sequence>
<evidence type="ECO:0000313" key="10">
    <source>
        <dbReference type="EMBL" id="HEC07590.1"/>
    </source>
</evidence>
<evidence type="ECO:0000256" key="7">
    <source>
        <dbReference type="ARBA" id="ARBA00023237"/>
    </source>
</evidence>
<keyword evidence="8" id="KW-0175">Coiled coil</keyword>
<dbReference type="GO" id="GO:0009279">
    <property type="term" value="C:cell outer membrane"/>
    <property type="evidence" value="ECO:0007669"/>
    <property type="project" value="UniProtKB-SubCell"/>
</dbReference>
<dbReference type="InterPro" id="IPR003423">
    <property type="entry name" value="OMP_efflux"/>
</dbReference>
<dbReference type="PANTHER" id="PTHR30026">
    <property type="entry name" value="OUTER MEMBRANE PROTEIN TOLC"/>
    <property type="match status" value="1"/>
</dbReference>
<gene>
    <name evidence="10" type="ORF">ENJ12_12100</name>
</gene>
<dbReference type="PANTHER" id="PTHR30026:SF20">
    <property type="entry name" value="OUTER MEMBRANE PROTEIN TOLC"/>
    <property type="match status" value="1"/>
</dbReference>
<comment type="caution">
    <text evidence="10">The sequence shown here is derived from an EMBL/GenBank/DDBJ whole genome shotgun (WGS) entry which is preliminary data.</text>
</comment>
<dbReference type="Gene3D" id="1.20.1600.10">
    <property type="entry name" value="Outer membrane efflux proteins (OEP)"/>
    <property type="match status" value="1"/>
</dbReference>
<name>A0A831RYI6_9GAMM</name>
<reference evidence="10" key="1">
    <citation type="journal article" date="2020" name="mSystems">
        <title>Genome- and Community-Level Interaction Insights into Carbon Utilization and Element Cycling Functions of Hydrothermarchaeota in Hydrothermal Sediment.</title>
        <authorList>
            <person name="Zhou Z."/>
            <person name="Liu Y."/>
            <person name="Xu W."/>
            <person name="Pan J."/>
            <person name="Luo Z.H."/>
            <person name="Li M."/>
        </authorList>
    </citation>
    <scope>NUCLEOTIDE SEQUENCE [LARGE SCALE GENOMIC DNA]</scope>
    <source>
        <strain evidence="10">HyVt-458</strain>
    </source>
</reference>
<evidence type="ECO:0000256" key="4">
    <source>
        <dbReference type="ARBA" id="ARBA00022452"/>
    </source>
</evidence>
<keyword evidence="3" id="KW-0813">Transport</keyword>
<comment type="subcellular location">
    <subcellularLocation>
        <location evidence="1">Cell outer membrane</location>
    </subcellularLocation>
</comment>
<accession>A0A831RYI6</accession>
<dbReference type="GO" id="GO:0015288">
    <property type="term" value="F:porin activity"/>
    <property type="evidence" value="ECO:0007669"/>
    <property type="project" value="TreeGrafter"/>
</dbReference>
<keyword evidence="4" id="KW-1134">Transmembrane beta strand</keyword>
<feature type="coiled-coil region" evidence="8">
    <location>
        <begin position="345"/>
        <end position="372"/>
    </location>
</feature>
<feature type="chain" id="PRO_5032321489" evidence="9">
    <location>
        <begin position="31"/>
        <end position="428"/>
    </location>
</feature>
<dbReference type="Pfam" id="PF02321">
    <property type="entry name" value="OEP"/>
    <property type="match status" value="1"/>
</dbReference>
<dbReference type="SUPFAM" id="SSF56954">
    <property type="entry name" value="Outer membrane efflux proteins (OEP)"/>
    <property type="match status" value="1"/>
</dbReference>
<evidence type="ECO:0000256" key="8">
    <source>
        <dbReference type="SAM" id="Coils"/>
    </source>
</evidence>
<keyword evidence="6" id="KW-0472">Membrane</keyword>
<dbReference type="Proteomes" id="UP000886339">
    <property type="component" value="Unassembled WGS sequence"/>
</dbReference>
<evidence type="ECO:0000256" key="5">
    <source>
        <dbReference type="ARBA" id="ARBA00022692"/>
    </source>
</evidence>
<evidence type="ECO:0000256" key="6">
    <source>
        <dbReference type="ARBA" id="ARBA00023136"/>
    </source>
</evidence>
<keyword evidence="5" id="KW-0812">Transmembrane</keyword>
<organism evidence="10">
    <name type="scientific">Thiolapillus brandeum</name>
    <dbReference type="NCBI Taxonomy" id="1076588"/>
    <lineage>
        <taxon>Bacteria</taxon>
        <taxon>Pseudomonadati</taxon>
        <taxon>Pseudomonadota</taxon>
        <taxon>Gammaproteobacteria</taxon>
        <taxon>Chromatiales</taxon>
        <taxon>Sedimenticolaceae</taxon>
        <taxon>Thiolapillus</taxon>
    </lineage>
</organism>